<feature type="domain" description="HNH nuclease" evidence="1">
    <location>
        <begin position="112"/>
        <end position="151"/>
    </location>
</feature>
<name>A0A0F9D5L2_9ZZZZ</name>
<dbReference type="AlphaFoldDB" id="A0A0F9D5L2"/>
<proteinExistence type="predicted"/>
<evidence type="ECO:0000313" key="2">
    <source>
        <dbReference type="EMBL" id="KKL56859.1"/>
    </source>
</evidence>
<dbReference type="InterPro" id="IPR044925">
    <property type="entry name" value="His-Me_finger_sf"/>
</dbReference>
<accession>A0A0F9D5L2</accession>
<gene>
    <name evidence="2" type="ORF">LCGC14_2241210</name>
</gene>
<reference evidence="2" key="1">
    <citation type="journal article" date="2015" name="Nature">
        <title>Complex archaea that bridge the gap between prokaryotes and eukaryotes.</title>
        <authorList>
            <person name="Spang A."/>
            <person name="Saw J.H."/>
            <person name="Jorgensen S.L."/>
            <person name="Zaremba-Niedzwiedzka K."/>
            <person name="Martijn J."/>
            <person name="Lind A.E."/>
            <person name="van Eijk R."/>
            <person name="Schleper C."/>
            <person name="Guy L."/>
            <person name="Ettema T.J."/>
        </authorList>
    </citation>
    <scope>NUCLEOTIDE SEQUENCE</scope>
</reference>
<organism evidence="2">
    <name type="scientific">marine sediment metagenome</name>
    <dbReference type="NCBI Taxonomy" id="412755"/>
    <lineage>
        <taxon>unclassified sequences</taxon>
        <taxon>metagenomes</taxon>
        <taxon>ecological metagenomes</taxon>
    </lineage>
</organism>
<dbReference type="InterPro" id="IPR003615">
    <property type="entry name" value="HNH_nuc"/>
</dbReference>
<dbReference type="Gene3D" id="3.90.75.20">
    <property type="match status" value="1"/>
</dbReference>
<dbReference type="EMBL" id="LAZR01030352">
    <property type="protein sequence ID" value="KKL56859.1"/>
    <property type="molecule type" value="Genomic_DNA"/>
</dbReference>
<evidence type="ECO:0000259" key="1">
    <source>
        <dbReference type="Pfam" id="PF13392"/>
    </source>
</evidence>
<dbReference type="SUPFAM" id="SSF54060">
    <property type="entry name" value="His-Me finger endonucleases"/>
    <property type="match status" value="1"/>
</dbReference>
<comment type="caution">
    <text evidence="2">The sequence shown here is derived from an EMBL/GenBank/DDBJ whole genome shotgun (WGS) entry which is preliminary data.</text>
</comment>
<dbReference type="Pfam" id="PF13392">
    <property type="entry name" value="HNH_3"/>
    <property type="match status" value="1"/>
</dbReference>
<protein>
    <recommendedName>
        <fullName evidence="1">HNH nuclease domain-containing protein</fullName>
    </recommendedName>
</protein>
<sequence>MNNKKFYKNRDWLYRKYWVENLSIAEIGKEVGRPYATLHSIFERFNIPRRDRNEAQRLWHNNHPGVRRGREHHGWKGGKLRTSAGYIQIYSPRHPNRTKCSKRGFGGYVLEHRLVMEKHIGRYLFPWETVHHENGIKDDNRIGNLELLPNQGKHNTRTQEVYKENIFLKKLVSSFLGIQT</sequence>